<organism evidence="3 4">
    <name type="scientific">Arcanobacterium hippocoleae</name>
    <dbReference type="NCBI Taxonomy" id="149017"/>
    <lineage>
        <taxon>Bacteria</taxon>
        <taxon>Bacillati</taxon>
        <taxon>Actinomycetota</taxon>
        <taxon>Actinomycetes</taxon>
        <taxon>Actinomycetales</taxon>
        <taxon>Actinomycetaceae</taxon>
        <taxon>Arcanobacterium</taxon>
    </lineage>
</organism>
<protein>
    <submittedName>
        <fullName evidence="3">O-succinylbenzoic acid--CoA ligase</fullName>
        <ecNumber evidence="3">6.2.1.26</ecNumber>
    </submittedName>
</protein>
<dbReference type="EMBL" id="JAVDUJ010000001">
    <property type="protein sequence ID" value="MDR6939293.1"/>
    <property type="molecule type" value="Genomic_DNA"/>
</dbReference>
<dbReference type="InterPro" id="IPR000873">
    <property type="entry name" value="AMP-dep_synth/lig_dom"/>
</dbReference>
<dbReference type="InterPro" id="IPR042099">
    <property type="entry name" value="ANL_N_sf"/>
</dbReference>
<dbReference type="InterPro" id="IPR045851">
    <property type="entry name" value="AMP-bd_C_sf"/>
</dbReference>
<dbReference type="Proteomes" id="UP001266099">
    <property type="component" value="Unassembled WGS sequence"/>
</dbReference>
<keyword evidence="3" id="KW-0436">Ligase</keyword>
<dbReference type="Gene3D" id="3.40.50.12780">
    <property type="entry name" value="N-terminal domain of ligase-like"/>
    <property type="match status" value="1"/>
</dbReference>
<evidence type="ECO:0000256" key="1">
    <source>
        <dbReference type="SAM" id="MobiDB-lite"/>
    </source>
</evidence>
<feature type="region of interest" description="Disordered" evidence="1">
    <location>
        <begin position="386"/>
        <end position="435"/>
    </location>
</feature>
<name>A0ABU1T1N1_9ACTO</name>
<dbReference type="PANTHER" id="PTHR43201">
    <property type="entry name" value="ACYL-COA SYNTHETASE"/>
    <property type="match status" value="1"/>
</dbReference>
<feature type="compositionally biased region" description="Polar residues" evidence="1">
    <location>
        <begin position="394"/>
        <end position="413"/>
    </location>
</feature>
<evidence type="ECO:0000313" key="3">
    <source>
        <dbReference type="EMBL" id="MDR6939293.1"/>
    </source>
</evidence>
<dbReference type="SUPFAM" id="SSF56801">
    <property type="entry name" value="Acetyl-CoA synthetase-like"/>
    <property type="match status" value="1"/>
</dbReference>
<proteinExistence type="predicted"/>
<dbReference type="PANTHER" id="PTHR43201:SF32">
    <property type="entry name" value="2-SUCCINYLBENZOATE--COA LIGASE, CHLOROPLASTIC_PEROXISOMAL"/>
    <property type="match status" value="1"/>
</dbReference>
<comment type="caution">
    <text evidence="3">The sequence shown here is derived from an EMBL/GenBank/DDBJ whole genome shotgun (WGS) entry which is preliminary data.</text>
</comment>
<dbReference type="EC" id="6.2.1.26" evidence="3"/>
<keyword evidence="4" id="KW-1185">Reference proteome</keyword>
<evidence type="ECO:0000313" key="4">
    <source>
        <dbReference type="Proteomes" id="UP001266099"/>
    </source>
</evidence>
<gene>
    <name evidence="3" type="ORF">J2S36_000836</name>
</gene>
<dbReference type="RefSeq" id="WP_309955872.1">
    <property type="nucleotide sequence ID" value="NZ_JAVDUJ010000001.1"/>
</dbReference>
<sequence length="454" mass="48361">MTTSFHTPSCTVIQASRSVAGRMKTAAQIARAFHTWESGAKTKPVFLIPPEADALKSAAEVAAYDIPKGTGVLLRTSGSTSGQGKIVALSWESLAAAAAATHDHFGGPGAWINVLPIYHIAGFQTIFRSIFAGFSPIIGDFTSCADFRQATSQSAAPRHYLSQVPVQLTRLLASAPMDSLLPSGKAEIQNEHPSLSTYCGIDVNLVGGSAIRTDLLQQAQLLGLRTVTSYGMTETCGGCVYDGIPIGDTKLEVGVNGQISIGSSVVALGYLGQPQTQEFSRDSQGIRWHHTRDWGEISDGILKVNGRIDDAIITGGLTVIPQLLEDAISTEFQTQCVVVSVPSKIWGAEVIAVSARKLSQAQVHKFVENKFERGWAPRKIYALTDLPDPRNGSPYRTSHSAQSAPTEGTAQHTADSHGENLVHAPQSEPAFPLTGSGKIDRRKLAALVAQIHSD</sequence>
<dbReference type="Gene3D" id="3.30.300.30">
    <property type="match status" value="1"/>
</dbReference>
<dbReference type="GO" id="GO:0008756">
    <property type="term" value="F:o-succinylbenzoate-CoA ligase activity"/>
    <property type="evidence" value="ECO:0007669"/>
    <property type="project" value="UniProtKB-EC"/>
</dbReference>
<dbReference type="Pfam" id="PF00501">
    <property type="entry name" value="AMP-binding"/>
    <property type="match status" value="1"/>
</dbReference>
<reference evidence="3 4" key="1">
    <citation type="submission" date="2023-07" db="EMBL/GenBank/DDBJ databases">
        <title>Sequencing the genomes of 1000 actinobacteria strains.</title>
        <authorList>
            <person name="Klenk H.-P."/>
        </authorList>
    </citation>
    <scope>NUCLEOTIDE SEQUENCE [LARGE SCALE GENOMIC DNA]</scope>
    <source>
        <strain evidence="3 4">DSM 15539</strain>
    </source>
</reference>
<evidence type="ECO:0000259" key="2">
    <source>
        <dbReference type="Pfam" id="PF00501"/>
    </source>
</evidence>
<accession>A0ABU1T1N1</accession>
<feature type="domain" description="AMP-dependent synthetase/ligase" evidence="2">
    <location>
        <begin position="73"/>
        <end position="248"/>
    </location>
</feature>